<dbReference type="OrthoDB" id="6155513at2759"/>
<keyword evidence="2" id="KW-1133">Transmembrane helix</keyword>
<feature type="transmembrane region" description="Helical" evidence="2">
    <location>
        <begin position="650"/>
        <end position="673"/>
    </location>
</feature>
<dbReference type="InterPro" id="IPR058727">
    <property type="entry name" value="Helical_Vwde"/>
</dbReference>
<evidence type="ECO:0000313" key="4">
    <source>
        <dbReference type="EMBL" id="VDI42349.1"/>
    </source>
</evidence>
<comment type="caution">
    <text evidence="4">The sequence shown here is derived from an EMBL/GenBank/DDBJ whole genome shotgun (WGS) entry which is preliminary data.</text>
</comment>
<evidence type="ECO:0000313" key="5">
    <source>
        <dbReference type="Proteomes" id="UP000596742"/>
    </source>
</evidence>
<dbReference type="PANTHER" id="PTHR46513:SF13">
    <property type="entry name" value="EGF-LIKE DOMAIN-CONTAINING PROTEIN"/>
    <property type="match status" value="1"/>
</dbReference>
<organism evidence="4 5">
    <name type="scientific">Mytilus galloprovincialis</name>
    <name type="common">Mediterranean mussel</name>
    <dbReference type="NCBI Taxonomy" id="29158"/>
    <lineage>
        <taxon>Eukaryota</taxon>
        <taxon>Metazoa</taxon>
        <taxon>Spiralia</taxon>
        <taxon>Lophotrochozoa</taxon>
        <taxon>Mollusca</taxon>
        <taxon>Bivalvia</taxon>
        <taxon>Autobranchia</taxon>
        <taxon>Pteriomorphia</taxon>
        <taxon>Mytilida</taxon>
        <taxon>Mytiloidea</taxon>
        <taxon>Mytilidae</taxon>
        <taxon>Mytilinae</taxon>
        <taxon>Mytilus</taxon>
    </lineage>
</organism>
<dbReference type="Pfam" id="PF26129">
    <property type="entry name" value="Vwde"/>
    <property type="match status" value="1"/>
</dbReference>
<feature type="domain" description="Vwde helical" evidence="3">
    <location>
        <begin position="504"/>
        <end position="553"/>
    </location>
</feature>
<proteinExistence type="predicted"/>
<dbReference type="InterPro" id="IPR050778">
    <property type="entry name" value="Cueball_EGF_LRP_Nidogen"/>
</dbReference>
<dbReference type="PANTHER" id="PTHR46513">
    <property type="entry name" value="VITELLOGENIN RECEPTOR-LIKE PROTEIN-RELATED-RELATED"/>
    <property type="match status" value="1"/>
</dbReference>
<feature type="compositionally biased region" description="Basic and acidic residues" evidence="1">
    <location>
        <begin position="741"/>
        <end position="753"/>
    </location>
</feature>
<reference evidence="4" key="1">
    <citation type="submission" date="2018-11" db="EMBL/GenBank/DDBJ databases">
        <authorList>
            <person name="Alioto T."/>
            <person name="Alioto T."/>
        </authorList>
    </citation>
    <scope>NUCLEOTIDE SEQUENCE</scope>
</reference>
<keyword evidence="2" id="KW-0812">Transmembrane</keyword>
<dbReference type="EMBL" id="UYJE01006003">
    <property type="protein sequence ID" value="VDI42349.1"/>
    <property type="molecule type" value="Genomic_DNA"/>
</dbReference>
<name>A0A8B6EZR2_MYTGA</name>
<gene>
    <name evidence="4" type="ORF">MGAL_10B011855</name>
</gene>
<evidence type="ECO:0000256" key="1">
    <source>
        <dbReference type="SAM" id="MobiDB-lite"/>
    </source>
</evidence>
<keyword evidence="2" id="KW-0472">Membrane</keyword>
<feature type="region of interest" description="Disordered" evidence="1">
    <location>
        <begin position="728"/>
        <end position="753"/>
    </location>
</feature>
<dbReference type="SUPFAM" id="SSF63825">
    <property type="entry name" value="YWTD domain"/>
    <property type="match status" value="1"/>
</dbReference>
<protein>
    <recommendedName>
        <fullName evidence="3">Vwde helical domain-containing protein</fullName>
    </recommendedName>
</protein>
<evidence type="ECO:0000256" key="2">
    <source>
        <dbReference type="SAM" id="Phobius"/>
    </source>
</evidence>
<evidence type="ECO:0000259" key="3">
    <source>
        <dbReference type="Pfam" id="PF26129"/>
    </source>
</evidence>
<sequence length="753" mass="84642">MICYFSNRLQYRGRKKTAQVIITGANNPTGIAVDNINDHLYWAELGGDRIHRSHLNGSSTKFSIDVPSPTGLALDISNRLVYCVNTQGEAFKCTMDGGECQTIYTSNHRFDNLAIGLAESKIYWTAWYHSLPIQSSYLNGSNVQKTNITISRAWGIDVSSTHLYYVDWTKGLCKMKKANSTYYVLLHAHAQLTALKIFKLEGNVCLTTTPILLLLNVGEFVMYKNDKGPYLVHALFTNCGFGWAGSSCHCGIAVRSRNSLFVLRTCQTISRTQKHILQEPHIKLIRCDKKDLVIEHDTNNYRITLPTGTEIKFTISRWSKFISMIAIKPSIFDINEARGLCGVPSTTKDQLDDFTHRQNGPINNDQAFADSWRITPTMVGEQLFCIETHNNSDDKIGNNVAEINSTRYCTCERQATITLDDFNTVQCNLTDITGFCSEAITTEEEMITPFYTSCSTFQRQTRSVNAVDKIKRRNIIEDNEVIDIPCFTYDDSVSTEVTIPESCRNGWTEKTAWQTCMDEIQKALPPELTDLVNVSVEEFVESCVLDIKKVTDSIKYIPEDDVRQAHFRNIFMVSIDLMPSRSNRTTTETIVAEGYEISLSYDGTNFGEPVSIIIYDANCYSCNLSSIACFGQDLCNPTVSPTTNNDNTSFVLIAVASGGLVLVIILIIVCIYCRVKSNNTRTKNDAAPGKLEGRPGLYLEKSIESQVGMTRDTTLSDLKLEIDDKRSETPFEMFENQLPQESHDKPNLENRAC</sequence>
<dbReference type="Gene3D" id="2.120.10.30">
    <property type="entry name" value="TolB, C-terminal domain"/>
    <property type="match status" value="1"/>
</dbReference>
<dbReference type="InterPro" id="IPR000033">
    <property type="entry name" value="LDLR_classB_rpt"/>
</dbReference>
<dbReference type="InterPro" id="IPR011042">
    <property type="entry name" value="6-blade_b-propeller_TolB-like"/>
</dbReference>
<accession>A0A8B6EZR2</accession>
<dbReference type="Proteomes" id="UP000596742">
    <property type="component" value="Unassembled WGS sequence"/>
</dbReference>
<dbReference type="SMART" id="SM00135">
    <property type="entry name" value="LY"/>
    <property type="match status" value="3"/>
</dbReference>
<keyword evidence="5" id="KW-1185">Reference proteome</keyword>
<dbReference type="AlphaFoldDB" id="A0A8B6EZR2"/>